<keyword evidence="1" id="KW-0472">Membrane</keyword>
<gene>
    <name evidence="2" type="ORF">DBRI00130_LOCUS41812</name>
</gene>
<reference evidence="2" key="1">
    <citation type="submission" date="2021-01" db="EMBL/GenBank/DDBJ databases">
        <authorList>
            <person name="Corre E."/>
            <person name="Pelletier E."/>
            <person name="Niang G."/>
            <person name="Scheremetjew M."/>
            <person name="Finn R."/>
            <person name="Kale V."/>
            <person name="Holt S."/>
            <person name="Cochrane G."/>
            <person name="Meng A."/>
            <person name="Brown T."/>
            <person name="Cohen L."/>
        </authorList>
    </citation>
    <scope>NUCLEOTIDE SEQUENCE</scope>
    <source>
        <strain evidence="2">GSO104</strain>
    </source>
</reference>
<dbReference type="EMBL" id="HBNS01058135">
    <property type="protein sequence ID" value="CAE4663030.1"/>
    <property type="molecule type" value="Transcribed_RNA"/>
</dbReference>
<dbReference type="AlphaFoldDB" id="A0A7S4W9E8"/>
<accession>A0A7S4W9E8</accession>
<organism evidence="2">
    <name type="scientific">Ditylum brightwellii</name>
    <dbReference type="NCBI Taxonomy" id="49249"/>
    <lineage>
        <taxon>Eukaryota</taxon>
        <taxon>Sar</taxon>
        <taxon>Stramenopiles</taxon>
        <taxon>Ochrophyta</taxon>
        <taxon>Bacillariophyta</taxon>
        <taxon>Mediophyceae</taxon>
        <taxon>Lithodesmiophycidae</taxon>
        <taxon>Lithodesmiales</taxon>
        <taxon>Lithodesmiaceae</taxon>
        <taxon>Ditylum</taxon>
    </lineage>
</organism>
<protein>
    <submittedName>
        <fullName evidence="2">Uncharacterized protein</fullName>
    </submittedName>
</protein>
<evidence type="ECO:0000256" key="1">
    <source>
        <dbReference type="SAM" id="Phobius"/>
    </source>
</evidence>
<keyword evidence="1" id="KW-0812">Transmembrane</keyword>
<sequence length="146" mass="16255">MMSNSKRLRTTALIAAIATIGLTLNVRQSANHFQRRTSADLVPEAVAKHIGDVTSPVNDADTAVFWHIPKDSGSSVKSYYLCMGLVVASNESEEEGHGSDTVSCVFFLILDDHVFFACKYLIQLQILSLFPFLYMFISERRSKYGN</sequence>
<evidence type="ECO:0000313" key="2">
    <source>
        <dbReference type="EMBL" id="CAE4663030.1"/>
    </source>
</evidence>
<keyword evidence="1" id="KW-1133">Transmembrane helix</keyword>
<feature type="transmembrane region" description="Helical" evidence="1">
    <location>
        <begin position="120"/>
        <end position="137"/>
    </location>
</feature>
<proteinExistence type="predicted"/>
<name>A0A7S4W9E8_9STRA</name>